<dbReference type="AlphaFoldDB" id="A0A6M6JSI1"/>
<accession>A0A6M6JSI1</accession>
<reference evidence="1 2" key="1">
    <citation type="submission" date="2020-05" db="EMBL/GenBank/DDBJ databases">
        <authorList>
            <person name="Mo P."/>
        </authorList>
    </citation>
    <scope>NUCLEOTIDE SEQUENCE [LARGE SCALE GENOMIC DNA]</scope>
    <source>
        <strain evidence="1 2">Gen01</strain>
    </source>
</reference>
<evidence type="ECO:0000313" key="2">
    <source>
        <dbReference type="Proteomes" id="UP000505377"/>
    </source>
</evidence>
<sequence length="79" mass="8526">MSTTWYELRVNGTLSDRGRGAFHDLGVVTVPPQTIVFGQIDEMADLPELLALCSAMGLEIVSLRRLPEGGRRLPEGGGT</sequence>
<proteinExistence type="predicted"/>
<dbReference type="Proteomes" id="UP000505377">
    <property type="component" value="Chromosome"/>
</dbReference>
<evidence type="ECO:0000313" key="1">
    <source>
        <dbReference type="EMBL" id="QJY49191.1"/>
    </source>
</evidence>
<gene>
    <name evidence="1" type="ORF">HOP40_28395</name>
</gene>
<dbReference type="KEGG" id="pbro:HOP40_28395"/>
<dbReference type="RefSeq" id="WP_172164402.1">
    <property type="nucleotide sequence ID" value="NZ_CP053564.1"/>
</dbReference>
<protein>
    <submittedName>
        <fullName evidence="1">Uncharacterized protein</fullName>
    </submittedName>
</protein>
<dbReference type="EMBL" id="CP053564">
    <property type="protein sequence ID" value="QJY49191.1"/>
    <property type="molecule type" value="Genomic_DNA"/>
</dbReference>
<organism evidence="1 2">
    <name type="scientific">Pseudonocardia broussonetiae</name>
    <dbReference type="NCBI Taxonomy" id="2736640"/>
    <lineage>
        <taxon>Bacteria</taxon>
        <taxon>Bacillati</taxon>
        <taxon>Actinomycetota</taxon>
        <taxon>Actinomycetes</taxon>
        <taxon>Pseudonocardiales</taxon>
        <taxon>Pseudonocardiaceae</taxon>
        <taxon>Pseudonocardia</taxon>
    </lineage>
</organism>
<name>A0A6M6JSI1_9PSEU</name>
<keyword evidence="2" id="KW-1185">Reference proteome</keyword>